<organism evidence="1">
    <name type="scientific">Arundo donax</name>
    <name type="common">Giant reed</name>
    <name type="synonym">Donax arundinaceus</name>
    <dbReference type="NCBI Taxonomy" id="35708"/>
    <lineage>
        <taxon>Eukaryota</taxon>
        <taxon>Viridiplantae</taxon>
        <taxon>Streptophyta</taxon>
        <taxon>Embryophyta</taxon>
        <taxon>Tracheophyta</taxon>
        <taxon>Spermatophyta</taxon>
        <taxon>Magnoliopsida</taxon>
        <taxon>Liliopsida</taxon>
        <taxon>Poales</taxon>
        <taxon>Poaceae</taxon>
        <taxon>PACMAD clade</taxon>
        <taxon>Arundinoideae</taxon>
        <taxon>Arundineae</taxon>
        <taxon>Arundo</taxon>
    </lineage>
</organism>
<dbReference type="EMBL" id="GBRH01180481">
    <property type="protein sequence ID" value="JAE17415.1"/>
    <property type="molecule type" value="Transcribed_RNA"/>
</dbReference>
<dbReference type="Pfam" id="PF15011">
    <property type="entry name" value="CA109-like"/>
    <property type="match status" value="1"/>
</dbReference>
<evidence type="ECO:0000313" key="1">
    <source>
        <dbReference type="EMBL" id="JAE17415.1"/>
    </source>
</evidence>
<sequence>MDRWDDLNSRLLSQFSNAAVVITRLSELGEDKNYGILRGVPGVREDLLGKQMEVLELVFVSEGDTGEVQWHY</sequence>
<accession>A0A0A9FX50</accession>
<dbReference type="InterPro" id="IPR038985">
    <property type="entry name" value="OPRN-like"/>
</dbReference>
<name>A0A0A9FX50_ARUDO</name>
<dbReference type="PANTHER" id="PTHR37904:SF2">
    <property type="entry name" value="OS10G0566900 PROTEIN"/>
    <property type="match status" value="1"/>
</dbReference>
<dbReference type="PANTHER" id="PTHR37904">
    <property type="entry name" value="OS10G0566900 PROTEIN"/>
    <property type="match status" value="1"/>
</dbReference>
<proteinExistence type="predicted"/>
<reference evidence="1" key="2">
    <citation type="journal article" date="2015" name="Data Brief">
        <title>Shoot transcriptome of the giant reed, Arundo donax.</title>
        <authorList>
            <person name="Barrero R.A."/>
            <person name="Guerrero F.D."/>
            <person name="Moolhuijzen P."/>
            <person name="Goolsby J.A."/>
            <person name="Tidwell J."/>
            <person name="Bellgard S.E."/>
            <person name="Bellgard M.I."/>
        </authorList>
    </citation>
    <scope>NUCLEOTIDE SEQUENCE</scope>
    <source>
        <tissue evidence="1">Shoot tissue taken approximately 20 cm above the soil surface</tissue>
    </source>
</reference>
<dbReference type="InterPro" id="IPR029159">
    <property type="entry name" value="CA109-like"/>
</dbReference>
<reference evidence="1" key="1">
    <citation type="submission" date="2014-09" db="EMBL/GenBank/DDBJ databases">
        <authorList>
            <person name="Magalhaes I.L.F."/>
            <person name="Oliveira U."/>
            <person name="Santos F.R."/>
            <person name="Vidigal T.H.D.A."/>
            <person name="Brescovit A.D."/>
            <person name="Santos A.J."/>
        </authorList>
    </citation>
    <scope>NUCLEOTIDE SEQUENCE</scope>
    <source>
        <tissue evidence="1">Shoot tissue taken approximately 20 cm above the soil surface</tissue>
    </source>
</reference>
<protein>
    <submittedName>
        <fullName evidence="1">Uncharacterized protein</fullName>
    </submittedName>
</protein>
<dbReference type="AlphaFoldDB" id="A0A0A9FX50"/>